<dbReference type="Pfam" id="PF09561">
    <property type="entry name" value="RE_HpaII"/>
    <property type="match status" value="1"/>
</dbReference>
<evidence type="ECO:0000313" key="1">
    <source>
        <dbReference type="EMBL" id="AQY52088.1"/>
    </source>
</evidence>
<protein>
    <recommendedName>
        <fullName evidence="3">Restriction endonuclease HpaII</fullName>
    </recommendedName>
</protein>
<dbReference type="InterPro" id="IPR019062">
    <property type="entry name" value="Restrct_endonuc_II_HpaII"/>
</dbReference>
<dbReference type="AlphaFoldDB" id="A0A1S7FXD4"/>
<evidence type="ECO:0008006" key="3">
    <source>
        <dbReference type="Google" id="ProtNLM"/>
    </source>
</evidence>
<organism evidence="1 2">
    <name type="scientific">Listeria weihenstephanensis</name>
    <dbReference type="NCBI Taxonomy" id="1006155"/>
    <lineage>
        <taxon>Bacteria</taxon>
        <taxon>Bacillati</taxon>
        <taxon>Bacillota</taxon>
        <taxon>Bacilli</taxon>
        <taxon>Bacillales</taxon>
        <taxon>Listeriaceae</taxon>
        <taxon>Listeria</taxon>
    </lineage>
</organism>
<gene>
    <name evidence="1" type="ORF">UE46_14380</name>
</gene>
<dbReference type="KEGG" id="lwi:UE46_14380"/>
<proteinExistence type="predicted"/>
<name>A0A1S7FXD4_9LIST</name>
<sequence>MKGNKGEWSELYVFLKLLGDGKLYAADENMKKIEDIFYGIIKIIREDKLHNLEYVYDGEITIVDANTDNTLLVLPDTYFKSAATKLLQEIKLNKNSFEIPEISQLAQNISYTNLKANSSSKTDITLMIHDYKTGFQTETGFSIKSRLGSPATLLNASRATNFEYKISNKKLSNHEVMTFNNISNFKEKFQYLNEIGADIMFNRVCSKVFEYNLKLVDTGLPEVIASLLKKSFSSSNRIITDLTHLIAEENVFSIPEDEALTFYSYKVKELLTNIALGMVPAKNWNGVYETTGGYIIVKEDGDVLCYHVYNRNEFRDYLFLNTKLEVGSTNRHEFGLIEEIDGEQFLNLNLQIRFTR</sequence>
<evidence type="ECO:0000313" key="2">
    <source>
        <dbReference type="Proteomes" id="UP000223060"/>
    </source>
</evidence>
<keyword evidence="2" id="KW-1185">Reference proteome</keyword>
<dbReference type="RefSeq" id="WP_036062650.1">
    <property type="nucleotide sequence ID" value="NZ_CP011102.1"/>
</dbReference>
<accession>A0A1S7FXD4</accession>
<reference evidence="2" key="1">
    <citation type="submission" date="2015-03" db="EMBL/GenBank/DDBJ databases">
        <authorList>
            <person name="Ferrari E."/>
            <person name="Walter M.C."/>
            <person name="Huptas C."/>
            <person name="Scherer S."/>
            <person name="Mueller-Herbst S."/>
        </authorList>
    </citation>
    <scope>NUCLEOTIDE SEQUENCE [LARGE SCALE GENOMIC DNA]</scope>
    <source>
        <strain evidence="2">LWP01</strain>
    </source>
</reference>
<dbReference type="REBASE" id="186231">
    <property type="entry name" value="Lwe4560ORF14375P"/>
</dbReference>
<dbReference type="EMBL" id="CP011102">
    <property type="protein sequence ID" value="AQY52088.1"/>
    <property type="molecule type" value="Genomic_DNA"/>
</dbReference>
<dbReference type="Proteomes" id="UP000223060">
    <property type="component" value="Chromosome"/>
</dbReference>